<dbReference type="PATRIC" id="fig|1698271.3.peg.100"/>
<dbReference type="UniPathway" id="UPA00047">
    <property type="reaction ID" value="UER00056"/>
</dbReference>
<feature type="binding site" evidence="11 12">
    <location>
        <position position="191"/>
    </location>
    <ligand>
        <name>Mg(2+)</name>
        <dbReference type="ChEBI" id="CHEBI:18420"/>
        <label>1</label>
    </ligand>
</feature>
<evidence type="ECO:0000256" key="9">
    <source>
        <dbReference type="ARBA" id="ARBA00050504"/>
    </source>
</evidence>
<keyword evidence="5 11" id="KW-0479">Metal-binding</keyword>
<evidence type="ECO:0000256" key="2">
    <source>
        <dbReference type="ARBA" id="ARBA00004885"/>
    </source>
</evidence>
<comment type="caution">
    <text evidence="11">Lacks conserved residue(s) required for the propagation of feature annotation.</text>
</comment>
<feature type="binding site" evidence="11 12">
    <location>
        <position position="227"/>
    </location>
    <ligand>
        <name>Mg(2+)</name>
        <dbReference type="ChEBI" id="CHEBI:18420"/>
        <label>2</label>
    </ligand>
</feature>
<dbReference type="GO" id="GO:0016853">
    <property type="term" value="F:isomerase activity"/>
    <property type="evidence" value="ECO:0007669"/>
    <property type="project" value="UniProtKB-KW"/>
</dbReference>
<evidence type="ECO:0000259" key="14">
    <source>
        <dbReference type="PROSITE" id="PS51851"/>
    </source>
</evidence>
<dbReference type="GO" id="GO:0004455">
    <property type="term" value="F:ketol-acid reductoisomerase activity"/>
    <property type="evidence" value="ECO:0007669"/>
    <property type="project" value="UniProtKB-UniRule"/>
</dbReference>
<keyword evidence="8 11" id="KW-0100">Branched-chain amino acid biosynthesis</keyword>
<dbReference type="GO" id="GO:0009099">
    <property type="term" value="P:L-valine biosynthetic process"/>
    <property type="evidence" value="ECO:0007669"/>
    <property type="project" value="UniProtKB-UniRule"/>
</dbReference>
<evidence type="ECO:0000256" key="5">
    <source>
        <dbReference type="ARBA" id="ARBA00022723"/>
    </source>
</evidence>
<keyword evidence="15" id="KW-0413">Isomerase</keyword>
<dbReference type="Gene3D" id="6.10.240.10">
    <property type="match status" value="1"/>
</dbReference>
<feature type="domain" description="KARI C-terminal knotted" evidence="14">
    <location>
        <begin position="183"/>
        <end position="328"/>
    </location>
</feature>
<evidence type="ECO:0000256" key="11">
    <source>
        <dbReference type="HAMAP-Rule" id="MF_00435"/>
    </source>
</evidence>
<evidence type="ECO:0000313" key="15">
    <source>
        <dbReference type="EMBL" id="KXB01472.1"/>
    </source>
</evidence>
<dbReference type="InterPro" id="IPR014359">
    <property type="entry name" value="KARI_prok"/>
</dbReference>
<comment type="catalytic activity">
    <reaction evidence="11">
        <text>(2R)-2,3-dihydroxy-3-methylbutanoate + NADP(+) = (2S)-2-acetolactate + NADPH + H(+)</text>
        <dbReference type="Rhea" id="RHEA:22068"/>
        <dbReference type="ChEBI" id="CHEBI:15378"/>
        <dbReference type="ChEBI" id="CHEBI:49072"/>
        <dbReference type="ChEBI" id="CHEBI:57783"/>
        <dbReference type="ChEBI" id="CHEBI:58349"/>
        <dbReference type="ChEBI" id="CHEBI:58476"/>
        <dbReference type="EC" id="1.1.1.86"/>
    </reaction>
</comment>
<dbReference type="FunFam" id="3.40.50.720:FF:000023">
    <property type="entry name" value="Ketol-acid reductoisomerase (NADP(+))"/>
    <property type="match status" value="1"/>
</dbReference>
<dbReference type="PANTHER" id="PTHR21371:SF1">
    <property type="entry name" value="KETOL-ACID REDUCTOISOMERASE, MITOCHONDRIAL"/>
    <property type="match status" value="1"/>
</dbReference>
<dbReference type="InterPro" id="IPR036291">
    <property type="entry name" value="NAD(P)-bd_dom_sf"/>
</dbReference>
<evidence type="ECO:0000256" key="3">
    <source>
        <dbReference type="ARBA" id="ARBA00010318"/>
    </source>
</evidence>
<dbReference type="PROSITE" id="PS51850">
    <property type="entry name" value="KARI_N"/>
    <property type="match status" value="1"/>
</dbReference>
<dbReference type="SUPFAM" id="SSF48179">
    <property type="entry name" value="6-phosphogluconate dehydrogenase C-terminal domain-like"/>
    <property type="match status" value="1"/>
</dbReference>
<reference evidence="15 16" key="1">
    <citation type="journal article" date="2016" name="Sci. Rep.">
        <title>Metabolic traits of an uncultured archaeal lineage -MSBL1- from brine pools of the Red Sea.</title>
        <authorList>
            <person name="Mwirichia R."/>
            <person name="Alam I."/>
            <person name="Rashid M."/>
            <person name="Vinu M."/>
            <person name="Ba-Alawi W."/>
            <person name="Anthony Kamau A."/>
            <person name="Kamanda Ngugi D."/>
            <person name="Goker M."/>
            <person name="Klenk H.P."/>
            <person name="Bajic V."/>
            <person name="Stingl U."/>
        </authorList>
    </citation>
    <scope>NUCLEOTIDE SEQUENCE [LARGE SCALE GENOMIC DNA]</scope>
    <source>
        <strain evidence="15">SCGC-AAA259O05</strain>
    </source>
</reference>
<dbReference type="PROSITE" id="PS51851">
    <property type="entry name" value="KARI_C"/>
    <property type="match status" value="1"/>
</dbReference>
<organism evidence="15 16">
    <name type="scientific">candidate division MSBL1 archaeon SCGC-AAA259O05</name>
    <dbReference type="NCBI Taxonomy" id="1698271"/>
    <lineage>
        <taxon>Archaea</taxon>
        <taxon>Methanobacteriati</taxon>
        <taxon>Methanobacteriota</taxon>
        <taxon>candidate division MSBL1</taxon>
    </lineage>
</organism>
<dbReference type="Pfam" id="PF07991">
    <property type="entry name" value="KARI_N"/>
    <property type="match status" value="1"/>
</dbReference>
<feature type="active site" evidence="11">
    <location>
        <position position="108"/>
    </location>
</feature>
<dbReference type="GO" id="GO:0000287">
    <property type="term" value="F:magnesium ion binding"/>
    <property type="evidence" value="ECO:0007669"/>
    <property type="project" value="UniProtKB-UniRule"/>
</dbReference>
<feature type="binding site" evidence="11">
    <location>
        <begin position="25"/>
        <end position="28"/>
    </location>
    <ligand>
        <name>NADP(+)</name>
        <dbReference type="ChEBI" id="CHEBI:58349"/>
    </ligand>
</feature>
<comment type="catalytic activity">
    <reaction evidence="9">
        <text>(2R)-2,3-dihydroxy-3-methylbutanoate + NAD(+) = (2S)-2-acetolactate + NADH + H(+)</text>
        <dbReference type="Rhea" id="RHEA:30627"/>
        <dbReference type="ChEBI" id="CHEBI:15378"/>
        <dbReference type="ChEBI" id="CHEBI:49072"/>
        <dbReference type="ChEBI" id="CHEBI:57540"/>
        <dbReference type="ChEBI" id="CHEBI:57945"/>
        <dbReference type="ChEBI" id="CHEBI:58476"/>
        <dbReference type="EC" id="1.1.1.383"/>
    </reaction>
</comment>
<evidence type="ECO:0000256" key="8">
    <source>
        <dbReference type="ARBA" id="ARBA00023304"/>
    </source>
</evidence>
<dbReference type="InterPro" id="IPR000506">
    <property type="entry name" value="KARI_C"/>
</dbReference>
<accession>A0A133V4U8</accession>
<dbReference type="AlphaFoldDB" id="A0A133V4U8"/>
<comment type="similarity">
    <text evidence="3 11 12">Belongs to the ketol-acid reductoisomerase family.</text>
</comment>
<keyword evidence="6 11" id="KW-0460">Magnesium</keyword>
<comment type="catalytic activity">
    <reaction evidence="10">
        <text>(2R)-2,3-dihydroxy-3-methylbutanoate + NADP(+) = (2S)-2-acetolactate + NADPH + H(+)</text>
        <dbReference type="Rhea" id="RHEA:22068"/>
        <dbReference type="ChEBI" id="CHEBI:15378"/>
        <dbReference type="ChEBI" id="CHEBI:49072"/>
        <dbReference type="ChEBI" id="CHEBI:57783"/>
        <dbReference type="ChEBI" id="CHEBI:58349"/>
        <dbReference type="ChEBI" id="CHEBI:58476"/>
        <dbReference type="EC" id="1.1.1.383"/>
    </reaction>
</comment>
<evidence type="ECO:0000256" key="4">
    <source>
        <dbReference type="ARBA" id="ARBA00022605"/>
    </source>
</evidence>
<dbReference type="PANTHER" id="PTHR21371">
    <property type="entry name" value="KETOL-ACID REDUCTOISOMERASE, MITOCHONDRIAL"/>
    <property type="match status" value="1"/>
</dbReference>
<dbReference type="HAMAP" id="MF_00435">
    <property type="entry name" value="IlvC"/>
    <property type="match status" value="1"/>
</dbReference>
<keyword evidence="16" id="KW-1185">Reference proteome</keyword>
<evidence type="ECO:0000313" key="16">
    <source>
        <dbReference type="Proteomes" id="UP000070344"/>
    </source>
</evidence>
<proteinExistence type="inferred from homology"/>
<dbReference type="NCBIfam" id="NF009940">
    <property type="entry name" value="PRK13403.1"/>
    <property type="match status" value="1"/>
</dbReference>
<sequence length="329" mass="36130">MAKIYTDEEASLDPLEGKTISVIGYGSQGHAQAQNMRDSGCEVIIGNPRGDEFWEKAESAGFDVYEISEAAKRGDIIHMLIPDEVQAKVYNEQVAPAMGSGKVLGFSHGFNIHFKEIVPPRDDDVIMIAPKAPGPSVRESYEEGSGVPGLVAVAQDSSGEAMDVALAMAKAVGLTRIGVIETSFEEEVETDLFGEQSVLVGGVSEMIKAGFETLVEDGYQPEVAYFECLNELKLIVDLIHKQGIEGMMRAVSNTAEYGGRTRGPRIVDEDTRKEMEKLLEDIKDGSFAKEWITENQRGAPNLKEMREEAEDHLIERVGKEIREWSDIEG</sequence>
<keyword evidence="11" id="KW-0521">NADP</keyword>
<dbReference type="EMBL" id="LHXV01000011">
    <property type="protein sequence ID" value="KXB01472.1"/>
    <property type="molecule type" value="Genomic_DNA"/>
</dbReference>
<evidence type="ECO:0000256" key="1">
    <source>
        <dbReference type="ARBA" id="ARBA00004864"/>
    </source>
</evidence>
<dbReference type="InterPro" id="IPR013023">
    <property type="entry name" value="KARI"/>
</dbReference>
<dbReference type="SUPFAM" id="SSF51735">
    <property type="entry name" value="NAD(P)-binding Rossmann-fold domains"/>
    <property type="match status" value="1"/>
</dbReference>
<comment type="pathway">
    <text evidence="1 11">Amino-acid biosynthesis; L-valine biosynthesis; L-valine from pyruvate: step 2/4.</text>
</comment>
<dbReference type="Proteomes" id="UP000070344">
    <property type="component" value="Unassembled WGS sequence"/>
</dbReference>
<gene>
    <name evidence="11" type="primary">ilvC</name>
    <name evidence="15" type="ORF">AKJ41_01400</name>
</gene>
<feature type="binding site" evidence="11 12">
    <location>
        <position position="252"/>
    </location>
    <ligand>
        <name>substrate</name>
    </ligand>
</feature>
<dbReference type="Gene3D" id="3.40.50.720">
    <property type="entry name" value="NAD(P)-binding Rossmann-like Domain"/>
    <property type="match status" value="1"/>
</dbReference>
<feature type="domain" description="KARI N-terminal Rossmann" evidence="13">
    <location>
        <begin position="2"/>
        <end position="182"/>
    </location>
</feature>
<feature type="binding site" evidence="11 12">
    <location>
        <position position="191"/>
    </location>
    <ligand>
        <name>Mg(2+)</name>
        <dbReference type="ChEBI" id="CHEBI:18420"/>
        <label>2</label>
    </ligand>
</feature>
<comment type="pathway">
    <text evidence="2 11">Amino-acid biosynthesis; L-isoleucine biosynthesis; L-isoleucine from 2-oxobutanoate: step 2/4.</text>
</comment>
<dbReference type="EC" id="1.1.1.86" evidence="11"/>
<evidence type="ECO:0000259" key="13">
    <source>
        <dbReference type="PROSITE" id="PS51850"/>
    </source>
</evidence>
<dbReference type="GO" id="GO:0050661">
    <property type="term" value="F:NADP binding"/>
    <property type="evidence" value="ECO:0007669"/>
    <property type="project" value="InterPro"/>
</dbReference>
<dbReference type="NCBIfam" id="TIGR00465">
    <property type="entry name" value="ilvC"/>
    <property type="match status" value="1"/>
</dbReference>
<dbReference type="UniPathway" id="UPA00049">
    <property type="reaction ID" value="UER00060"/>
</dbReference>
<comment type="function">
    <text evidence="11">Involved in the biosynthesis of branched-chain amino acids (BCAA). Catalyzes an alkyl-migration followed by a ketol-acid reduction of (S)-2-acetolactate (S2AL) to yield (R)-2,3-dihydroxy-isovalerate. In the isomerase reaction, S2AL is rearranged via a Mg-dependent methyl migration to produce 3-hydroxy-3-methyl-2-ketobutyrate (HMKB). In the reductase reaction, this 2-ketoacid undergoes a metal-dependent reduction by NADPH to yield (R)-2,3-dihydroxy-isovalerate.</text>
</comment>
<dbReference type="InterPro" id="IPR008927">
    <property type="entry name" value="6-PGluconate_DH-like_C_sf"/>
</dbReference>
<evidence type="ECO:0000256" key="12">
    <source>
        <dbReference type="PROSITE-ProRule" id="PRU01198"/>
    </source>
</evidence>
<feature type="binding site" evidence="11 12">
    <location>
        <position position="231"/>
    </location>
    <ligand>
        <name>Mg(2+)</name>
        <dbReference type="ChEBI" id="CHEBI:18420"/>
        <label>2</label>
    </ligand>
</feature>
<protein>
    <recommendedName>
        <fullName evidence="11">Ketol-acid reductoisomerase (NADP(+))</fullName>
        <shortName evidence="11">KARI</shortName>
        <ecNumber evidence="11">1.1.1.86</ecNumber>
    </recommendedName>
    <alternativeName>
        <fullName evidence="11">Acetohydroxy-acid isomeroreductase</fullName>
        <shortName evidence="11">AHIR</shortName>
    </alternativeName>
    <alternativeName>
        <fullName evidence="11">Alpha-keto-beta-hydroxylacyl reductoisomerase</fullName>
    </alternativeName>
</protein>
<keyword evidence="4 11" id="KW-0028">Amino-acid biosynthesis</keyword>
<dbReference type="Pfam" id="PF01450">
    <property type="entry name" value="KARI_C"/>
    <property type="match status" value="1"/>
</dbReference>
<comment type="cofactor">
    <cofactor evidence="11">
        <name>Mg(2+)</name>
        <dbReference type="ChEBI" id="CHEBI:18420"/>
    </cofactor>
    <text evidence="11">Binds 2 magnesium ions per subunit.</text>
</comment>
<dbReference type="NCBIfam" id="NF004017">
    <property type="entry name" value="PRK05479.1"/>
    <property type="match status" value="1"/>
</dbReference>
<comment type="catalytic activity">
    <reaction evidence="11">
        <text>(2R,3R)-2,3-dihydroxy-3-methylpentanoate + NADP(+) = (S)-2-ethyl-2-hydroxy-3-oxobutanoate + NADPH + H(+)</text>
        <dbReference type="Rhea" id="RHEA:13493"/>
        <dbReference type="ChEBI" id="CHEBI:15378"/>
        <dbReference type="ChEBI" id="CHEBI:49256"/>
        <dbReference type="ChEBI" id="CHEBI:49258"/>
        <dbReference type="ChEBI" id="CHEBI:57783"/>
        <dbReference type="ChEBI" id="CHEBI:58349"/>
        <dbReference type="EC" id="1.1.1.86"/>
    </reaction>
</comment>
<dbReference type="PIRSF" id="PIRSF000116">
    <property type="entry name" value="IlvC_gammaproteo"/>
    <property type="match status" value="1"/>
</dbReference>
<name>A0A133V4U8_9EURY</name>
<comment type="caution">
    <text evidence="15">The sequence shown here is derived from an EMBL/GenBank/DDBJ whole genome shotgun (WGS) entry which is preliminary data.</text>
</comment>
<evidence type="ECO:0000256" key="6">
    <source>
        <dbReference type="ARBA" id="ARBA00022842"/>
    </source>
</evidence>
<evidence type="ECO:0000256" key="7">
    <source>
        <dbReference type="ARBA" id="ARBA00023002"/>
    </source>
</evidence>
<feature type="binding site" evidence="11">
    <location>
        <position position="134"/>
    </location>
    <ligand>
        <name>NADP(+)</name>
        <dbReference type="ChEBI" id="CHEBI:58349"/>
    </ligand>
</feature>
<keyword evidence="7 11" id="KW-0560">Oxidoreductase</keyword>
<dbReference type="InterPro" id="IPR013116">
    <property type="entry name" value="KARI_N"/>
</dbReference>
<evidence type="ECO:0000256" key="10">
    <source>
        <dbReference type="ARBA" id="ARBA00052344"/>
    </source>
</evidence>
<dbReference type="GO" id="GO:0009097">
    <property type="term" value="P:isoleucine biosynthetic process"/>
    <property type="evidence" value="ECO:0007669"/>
    <property type="project" value="UniProtKB-UniRule"/>
</dbReference>
<feature type="binding site" evidence="11 12">
    <location>
        <position position="195"/>
    </location>
    <ligand>
        <name>Mg(2+)</name>
        <dbReference type="ChEBI" id="CHEBI:18420"/>
        <label>1</label>
    </ligand>
</feature>